<dbReference type="GO" id="GO:0008270">
    <property type="term" value="F:zinc ion binding"/>
    <property type="evidence" value="ECO:0007669"/>
    <property type="project" value="InterPro"/>
</dbReference>
<organism evidence="2 4">
    <name type="scientific">Cryobacterium roopkundense</name>
    <dbReference type="NCBI Taxonomy" id="1001240"/>
    <lineage>
        <taxon>Bacteria</taxon>
        <taxon>Bacillati</taxon>
        <taxon>Actinomycetota</taxon>
        <taxon>Actinomycetes</taxon>
        <taxon>Micrococcales</taxon>
        <taxon>Microbacteriaceae</taxon>
        <taxon>Cryobacterium</taxon>
    </lineage>
</organism>
<dbReference type="SUPFAM" id="SSF51735">
    <property type="entry name" value="NAD(P)-binding Rossmann-fold domains"/>
    <property type="match status" value="1"/>
</dbReference>
<feature type="domain" description="Enoyl reductase (ER)" evidence="1">
    <location>
        <begin position="13"/>
        <end position="319"/>
    </location>
</feature>
<dbReference type="InterPro" id="IPR052733">
    <property type="entry name" value="Chloroplast_QOR"/>
</dbReference>
<evidence type="ECO:0000259" key="1">
    <source>
        <dbReference type="SMART" id="SM00829"/>
    </source>
</evidence>
<evidence type="ECO:0000313" key="5">
    <source>
        <dbReference type="Proteomes" id="UP000561726"/>
    </source>
</evidence>
<dbReference type="PANTHER" id="PTHR44013">
    <property type="entry name" value="ZINC-TYPE ALCOHOL DEHYDROGENASE-LIKE PROTEIN C16A3.02C"/>
    <property type="match status" value="1"/>
</dbReference>
<accession>A0A099JFG3</accession>
<dbReference type="Pfam" id="PF08240">
    <property type="entry name" value="ADH_N"/>
    <property type="match status" value="1"/>
</dbReference>
<dbReference type="Proteomes" id="UP000029864">
    <property type="component" value="Unassembled WGS sequence"/>
</dbReference>
<dbReference type="CDD" id="cd08267">
    <property type="entry name" value="MDR1"/>
    <property type="match status" value="1"/>
</dbReference>
<dbReference type="RefSeq" id="WP_183323276.1">
    <property type="nucleotide sequence ID" value="NZ_JACHBQ010000001.1"/>
</dbReference>
<dbReference type="STRING" id="1001240.GY21_08540"/>
<dbReference type="Proteomes" id="UP000561726">
    <property type="component" value="Unassembled WGS sequence"/>
</dbReference>
<dbReference type="PROSITE" id="PS01162">
    <property type="entry name" value="QOR_ZETA_CRYSTAL"/>
    <property type="match status" value="1"/>
</dbReference>
<name>A0A099JFG3_9MICO</name>
<reference evidence="2 4" key="1">
    <citation type="submission" date="2014-08" db="EMBL/GenBank/DDBJ databases">
        <authorList>
            <person name="Sisinthy S."/>
        </authorList>
    </citation>
    <scope>NUCLEOTIDE SEQUENCE [LARGE SCALE GENOMIC DNA]</scope>
    <source>
        <strain evidence="2 4">RuG17</strain>
    </source>
</reference>
<protein>
    <submittedName>
        <fullName evidence="2">Dehydrogenase</fullName>
    </submittedName>
    <submittedName>
        <fullName evidence="3">NADPH:quinone reductase-like Zn-dependent oxidoreductase</fullName>
    </submittedName>
</protein>
<keyword evidence="4" id="KW-1185">Reference proteome</keyword>
<dbReference type="Gene3D" id="3.90.180.10">
    <property type="entry name" value="Medium-chain alcohol dehydrogenases, catalytic domain"/>
    <property type="match status" value="1"/>
</dbReference>
<evidence type="ECO:0000313" key="2">
    <source>
        <dbReference type="EMBL" id="KGJ76961.1"/>
    </source>
</evidence>
<sequence length="323" mass="34343">MESMQAVLFNRYGNPEELHRGTLPMPEARAGEVLVRVDAVSVNGADLLLRSGKLGLITGRRFPKQLGIDFVGTLIATDPGADLGGLSIGDQVWGIVDEKGGPRSLAEFLSVPAIQIARAPNNLSSEEAVTLLAGGTTAYTGLVEKAGVQRGERVLVRGAAGGVGSVAVQLAKMLGTHVTALAGASSQEFVRGLGADAVYDYRVTPREELGMYDVIFDAHGSDLLAFRRLLAPGGRMVSIAFDKKAPIRSLVTIAASAAFGARRIRYFLGKPERRDFQRLTAQVERGEIRSILDRVFPLARAADAHAALETRGVQGKVVISISE</sequence>
<dbReference type="SMART" id="SM00829">
    <property type="entry name" value="PKS_ER"/>
    <property type="match status" value="1"/>
</dbReference>
<proteinExistence type="predicted"/>
<dbReference type="InterPro" id="IPR036291">
    <property type="entry name" value="NAD(P)-bd_dom_sf"/>
</dbReference>
<dbReference type="AlphaFoldDB" id="A0A099JFG3"/>
<dbReference type="InterPro" id="IPR002364">
    <property type="entry name" value="Quin_OxRdtase/zeta-crystal_CS"/>
</dbReference>
<dbReference type="InterPro" id="IPR020843">
    <property type="entry name" value="ER"/>
</dbReference>
<gene>
    <name evidence="3" type="ORF">BJ997_001057</name>
    <name evidence="2" type="ORF">GY21_08540</name>
</gene>
<dbReference type="SUPFAM" id="SSF50129">
    <property type="entry name" value="GroES-like"/>
    <property type="match status" value="1"/>
</dbReference>
<dbReference type="EMBL" id="JACHBQ010000001">
    <property type="protein sequence ID" value="MBB5640509.1"/>
    <property type="molecule type" value="Genomic_DNA"/>
</dbReference>
<dbReference type="PANTHER" id="PTHR44013:SF1">
    <property type="entry name" value="ZINC-TYPE ALCOHOL DEHYDROGENASE-LIKE PROTEIN C16A3.02C"/>
    <property type="match status" value="1"/>
</dbReference>
<dbReference type="EMBL" id="JPXF01000029">
    <property type="protein sequence ID" value="KGJ76961.1"/>
    <property type="molecule type" value="Genomic_DNA"/>
</dbReference>
<dbReference type="InterPro" id="IPR013154">
    <property type="entry name" value="ADH-like_N"/>
</dbReference>
<evidence type="ECO:0000313" key="3">
    <source>
        <dbReference type="EMBL" id="MBB5640509.1"/>
    </source>
</evidence>
<evidence type="ECO:0000313" key="4">
    <source>
        <dbReference type="Proteomes" id="UP000029864"/>
    </source>
</evidence>
<dbReference type="eggNOG" id="COG0604">
    <property type="taxonomic scope" value="Bacteria"/>
</dbReference>
<dbReference type="InterPro" id="IPR011032">
    <property type="entry name" value="GroES-like_sf"/>
</dbReference>
<comment type="caution">
    <text evidence="2">The sequence shown here is derived from an EMBL/GenBank/DDBJ whole genome shotgun (WGS) entry which is preliminary data.</text>
</comment>
<dbReference type="Pfam" id="PF13602">
    <property type="entry name" value="ADH_zinc_N_2"/>
    <property type="match status" value="1"/>
</dbReference>
<reference evidence="3 5" key="2">
    <citation type="submission" date="2020-08" db="EMBL/GenBank/DDBJ databases">
        <title>Sequencing the genomes of 1000 actinobacteria strains.</title>
        <authorList>
            <person name="Klenk H.-P."/>
        </authorList>
    </citation>
    <scope>NUCLEOTIDE SEQUENCE [LARGE SCALE GENOMIC DNA]</scope>
    <source>
        <strain evidence="3 5">DSM 21065</strain>
    </source>
</reference>
<dbReference type="Gene3D" id="3.40.50.720">
    <property type="entry name" value="NAD(P)-binding Rossmann-like Domain"/>
    <property type="match status" value="1"/>
</dbReference>
<dbReference type="GO" id="GO:0016491">
    <property type="term" value="F:oxidoreductase activity"/>
    <property type="evidence" value="ECO:0007669"/>
    <property type="project" value="InterPro"/>
</dbReference>